<reference evidence="8 9" key="1">
    <citation type="submission" date="2015-03" db="EMBL/GenBank/DDBJ databases">
        <authorList>
            <consortium name="Pathogen Informatics"/>
        </authorList>
    </citation>
    <scope>NUCLEOTIDE SEQUENCE [LARGE SCALE GENOMIC DNA]</scope>
    <source>
        <strain evidence="3 14">Bir 172</strain>
        <strain evidence="4 10">G09801536</strain>
        <strain evidence="1 12">G09901357</strain>
        <strain evidence="2 11">H09601792</strain>
        <strain evidence="8">K00500041</strain>
        <strain evidence="9">N09902308</strain>
        <strain evidence="7 13">P00601463</strain>
    </source>
</reference>
<dbReference type="Proteomes" id="UP000038802">
    <property type="component" value="Unassembled WGS sequence"/>
</dbReference>
<dbReference type="Proteomes" id="UP000048289">
    <property type="component" value="Unassembled WGS sequence"/>
</dbReference>
<dbReference type="EMBL" id="CHKL01000669">
    <property type="protein sequence ID" value="COX15321.1"/>
    <property type="molecule type" value="Genomic_DNA"/>
</dbReference>
<evidence type="ECO:0000313" key="3">
    <source>
        <dbReference type="EMBL" id="CKT14720.1"/>
    </source>
</evidence>
<dbReference type="EMBL" id="CSAE01000315">
    <property type="protein sequence ID" value="COW08450.1"/>
    <property type="molecule type" value="Genomic_DNA"/>
</dbReference>
<evidence type="ECO:0000313" key="11">
    <source>
        <dbReference type="Proteomes" id="UP000046947"/>
    </source>
</evidence>
<dbReference type="EMBL" id="CSBK01000130">
    <property type="protein sequence ID" value="COW99022.1"/>
    <property type="molecule type" value="Genomic_DNA"/>
</dbReference>
<organism evidence="5 8">
    <name type="scientific">Mycobacterium tuberculosis</name>
    <dbReference type="NCBI Taxonomy" id="1773"/>
    <lineage>
        <taxon>Bacteria</taxon>
        <taxon>Bacillati</taxon>
        <taxon>Actinomycetota</taxon>
        <taxon>Actinomycetes</taxon>
        <taxon>Mycobacteriales</taxon>
        <taxon>Mycobacteriaceae</taxon>
        <taxon>Mycobacterium</taxon>
        <taxon>Mycobacterium tuberculosis complex</taxon>
    </lineage>
</organism>
<evidence type="ECO:0000313" key="9">
    <source>
        <dbReference type="Proteomes" id="UP000039021"/>
    </source>
</evidence>
<name>A0A0T9B7V9_MYCTX</name>
<reference evidence="5" key="3">
    <citation type="submission" date="2015-03" db="EMBL/GenBank/DDBJ databases">
        <authorList>
            <person name="Murphy D."/>
        </authorList>
    </citation>
    <scope>NUCLEOTIDE SEQUENCE [LARGE SCALE GENOMIC DNA]</scope>
    <source>
        <strain evidence="5">K00500041</strain>
    </source>
</reference>
<evidence type="ECO:0000313" key="14">
    <source>
        <dbReference type="Proteomes" id="UP000048948"/>
    </source>
</evidence>
<dbReference type="EMBL" id="CFOE01000664">
    <property type="protein sequence ID" value="CFE44476.1"/>
    <property type="molecule type" value="Genomic_DNA"/>
</dbReference>
<dbReference type="Proteomes" id="UP000048948">
    <property type="component" value="Unassembled WGS sequence"/>
</dbReference>
<dbReference type="AlphaFoldDB" id="A0A0T9B7V9"/>
<dbReference type="EMBL" id="CFOH01000145">
    <property type="protein sequence ID" value="CFE48783.1"/>
    <property type="molecule type" value="Genomic_DNA"/>
</dbReference>
<dbReference type="Proteomes" id="UP000045842">
    <property type="component" value="Unassembled WGS sequence"/>
</dbReference>
<evidence type="ECO:0000313" key="1">
    <source>
        <dbReference type="EMBL" id="CFE44476.1"/>
    </source>
</evidence>
<dbReference type="Proteomes" id="UP000046947">
    <property type="component" value="Unassembled WGS sequence"/>
</dbReference>
<evidence type="ECO:0000313" key="8">
    <source>
        <dbReference type="Proteomes" id="UP000038802"/>
    </source>
</evidence>
<evidence type="ECO:0000313" key="5">
    <source>
        <dbReference type="EMBL" id="COW08450.1"/>
    </source>
</evidence>
<evidence type="ECO:0000313" key="4">
    <source>
        <dbReference type="EMBL" id="COU93718.1"/>
    </source>
</evidence>
<reference evidence="6" key="2">
    <citation type="submission" date="2015-03" db="EMBL/GenBank/DDBJ databases">
        <authorList>
            <consortium name="Pathogen Informatics"/>
            <person name="Murphy D."/>
        </authorList>
    </citation>
    <scope>NUCLEOTIDE SEQUENCE</scope>
    <source>
        <strain evidence="6">N09902308</strain>
    </source>
</reference>
<gene>
    <name evidence="4" type="ORF">ERS007679_00673</name>
    <name evidence="1" type="ORF">ERS007681_03638</name>
    <name evidence="2" type="ORF">ERS007688_01206</name>
    <name evidence="5" type="ORF">ERS007703_02715</name>
    <name evidence="6" type="ORF">ERS007739_00465</name>
    <name evidence="7" type="ORF">ERS007741_03902</name>
    <name evidence="3" type="ORF">ERS027646_03058</name>
</gene>
<dbReference type="Proteomes" id="UP000039021">
    <property type="component" value="Unassembled WGS sequence"/>
</dbReference>
<dbReference type="EMBL" id="CSAD01000057">
    <property type="protein sequence ID" value="COU93718.1"/>
    <property type="molecule type" value="Genomic_DNA"/>
</dbReference>
<evidence type="ECO:0000313" key="7">
    <source>
        <dbReference type="EMBL" id="COX15321.1"/>
    </source>
</evidence>
<evidence type="ECO:0000313" key="12">
    <source>
        <dbReference type="Proteomes" id="UP000048289"/>
    </source>
</evidence>
<proteinExistence type="predicted"/>
<dbReference type="EMBL" id="CNGE01000652">
    <property type="protein sequence ID" value="CKT14720.1"/>
    <property type="molecule type" value="Genomic_DNA"/>
</dbReference>
<accession>A0A0T9B7V9</accession>
<evidence type="ECO:0000313" key="10">
    <source>
        <dbReference type="Proteomes" id="UP000045842"/>
    </source>
</evidence>
<protein>
    <submittedName>
        <fullName evidence="5">Uncharacterized protein</fullName>
    </submittedName>
</protein>
<sequence length="120" mass="12974">MHHLRLLRTLDKHPHTGIQTSAVAAHRDRQYSRPTGLDQAFDTAGVLVRADGPDDRQGEVTAVGFHTHRSGRERHSILVAAFAFETGKPDPFTGAFAGAGGLPVPVRLDRTRDAIGVGLF</sequence>
<dbReference type="Proteomes" id="UP000048600">
    <property type="component" value="Unassembled WGS sequence"/>
</dbReference>
<evidence type="ECO:0000313" key="6">
    <source>
        <dbReference type="EMBL" id="COW99022.1"/>
    </source>
</evidence>
<evidence type="ECO:0000313" key="13">
    <source>
        <dbReference type="Proteomes" id="UP000048600"/>
    </source>
</evidence>
<evidence type="ECO:0000313" key="2">
    <source>
        <dbReference type="EMBL" id="CFE48783.1"/>
    </source>
</evidence>